<sequence length="383" mass="43767">MKPFNKQFPAEIYPLILIHLRNPIPLPNSYPARSEIYQPHLAQGIRDFYYIVERLLYTDVLTEDLAGTLALPSKPGRRFHHTKLMRIEYGSKTSDVTYEQIFTSVAPPKHPGWTIWIMVGLTQEQHKSALRRSCEAEVDRLSMFFYRLTQERKSIADLLPKLETLAINSIYASEDDGYTTYERDFPPKNLGPNHNRTLHFSAVPFRMPIPMGRNIRWAYDGPPNPDMKMYVKEIIQEVMAVGQHRADIVEGDPSMAGWGMPAKTDIADIDIYLSSAVDDPFFDQISGASPSGGRNEMMSEERQEAVIASLRTELQSRLRSRTKTLDTVRWDLTERAPICEACGAENVDMGKVGSVRTVRARTRRYGEDKVMADFRRGGIQPFY</sequence>
<dbReference type="AlphaFoldDB" id="A0AA38H0K3"/>
<name>A0AA38H0K3_9TREE</name>
<dbReference type="RefSeq" id="XP_052941885.1">
    <property type="nucleotide sequence ID" value="XM_053091495.1"/>
</dbReference>
<accession>A0AA38H0K3</accession>
<evidence type="ECO:0000313" key="1">
    <source>
        <dbReference type="EMBL" id="KAI9632108.1"/>
    </source>
</evidence>
<dbReference type="Proteomes" id="UP001164286">
    <property type="component" value="Unassembled WGS sequence"/>
</dbReference>
<dbReference type="GeneID" id="77730700"/>
<organism evidence="1 2">
    <name type="scientific">Dioszegia hungarica</name>
    <dbReference type="NCBI Taxonomy" id="4972"/>
    <lineage>
        <taxon>Eukaryota</taxon>
        <taxon>Fungi</taxon>
        <taxon>Dikarya</taxon>
        <taxon>Basidiomycota</taxon>
        <taxon>Agaricomycotina</taxon>
        <taxon>Tremellomycetes</taxon>
        <taxon>Tremellales</taxon>
        <taxon>Bulleribasidiaceae</taxon>
        <taxon>Dioszegia</taxon>
    </lineage>
</organism>
<proteinExistence type="predicted"/>
<dbReference type="EMBL" id="JAKWFO010000015">
    <property type="protein sequence ID" value="KAI9632108.1"/>
    <property type="molecule type" value="Genomic_DNA"/>
</dbReference>
<keyword evidence="2" id="KW-1185">Reference proteome</keyword>
<evidence type="ECO:0000313" key="2">
    <source>
        <dbReference type="Proteomes" id="UP001164286"/>
    </source>
</evidence>
<gene>
    <name evidence="1" type="ORF">MKK02DRAFT_41253</name>
</gene>
<comment type="caution">
    <text evidence="1">The sequence shown here is derived from an EMBL/GenBank/DDBJ whole genome shotgun (WGS) entry which is preliminary data.</text>
</comment>
<reference evidence="1" key="1">
    <citation type="journal article" date="2022" name="G3 (Bethesda)">
        <title>High quality genome of the basidiomycete yeast Dioszegia hungarica PDD-24b-2 isolated from cloud water.</title>
        <authorList>
            <person name="Jarrige D."/>
            <person name="Haridas S."/>
            <person name="Bleykasten-Grosshans C."/>
            <person name="Joly M."/>
            <person name="Nadalig T."/>
            <person name="Sancelme M."/>
            <person name="Vuilleumier S."/>
            <person name="Grigoriev I.V."/>
            <person name="Amato P."/>
            <person name="Bringel F."/>
        </authorList>
    </citation>
    <scope>NUCLEOTIDE SEQUENCE</scope>
    <source>
        <strain evidence="1">PDD-24b-2</strain>
    </source>
</reference>
<protein>
    <submittedName>
        <fullName evidence="1">Uncharacterized protein</fullName>
    </submittedName>
</protein>